<evidence type="ECO:0000259" key="2">
    <source>
        <dbReference type="Pfam" id="PF05272"/>
    </source>
</evidence>
<sequence>MADGGFQMPTLASLATIPRWVAWQTQDRDGKPTKVPFQSNGAKAKADTPSTWCGRAAARERADLLPKPYGVGGVGIMLGQYEDLALAGLDLDRCLDESGGMAPWAVEIVERFGSYTEVSPSNTGVKVFFTYNAGDLVTLRQLMKSEWGRQYKRSSGADHPPAIELYLGNRFFAVTDRQHGDIELLRHVSTDILRWLIEKAGPAFAQKLKAQRKESTGRKPSGQQNRDERGNDGSRSAIAFGIACRVVRDGGSYADMLAALGAHPHAAEWLAEKGLPNGEREAKRAWENANKRARPRAEWLAKCQNGQDGTPRGNLYNALLALREDGRLRGVFRLDEMLRVVVIPEHRAHMTMVPATEVHVGRLQAMLQEEGLETVGKETVHQAVEIIAAENAFHPVRDYLGALRWDGKPRLGTWLHVYLGAEASAYTSGIGTMFLIAMVARVMQPGAKCDYMLILEGAQGARKSTACRILGGAWFSDNMPDIRGGKDVSQHLKGKWLIEVAEMSALDKAEAAALKAFVTRDTERYRPSYGRLEVIEPRQCVFIGTTNKVAYLRDETGGRRFWPVKVGVIDTDALTRDRDQLFAEAVALFNQGAGWWPTSGFESMHIRPQQEQRYEVDAWEDVIATWLDGRAQVTLLDVATQAIGLDRSKVGTQEQRRIAAALERLGWVRGKRTNSGLPWVRGVTQ</sequence>
<evidence type="ECO:0000313" key="4">
    <source>
        <dbReference type="Proteomes" id="UP000831327"/>
    </source>
</evidence>
<organism evidence="3 4">
    <name type="scientific">Roseomonas fluvialis</name>
    <dbReference type="NCBI Taxonomy" id="1750527"/>
    <lineage>
        <taxon>Bacteria</taxon>
        <taxon>Pseudomonadati</taxon>
        <taxon>Pseudomonadota</taxon>
        <taxon>Alphaproteobacteria</taxon>
        <taxon>Acetobacterales</taxon>
        <taxon>Roseomonadaceae</taxon>
        <taxon>Roseomonas</taxon>
    </lineage>
</organism>
<reference evidence="3 4" key="1">
    <citation type="journal article" date="2016" name="Microbes Environ.">
        <title>Phylogenetically diverse aerobic anoxygenic phototrophic bacteria isolated from epilithic biofilms in Tama river, Japan.</title>
        <authorList>
            <person name="Hirose S."/>
            <person name="Matsuura K."/>
            <person name="Haruta S."/>
        </authorList>
    </citation>
    <scope>NUCLEOTIDE SEQUENCE [LARGE SCALE GENOMIC DNA]</scope>
    <source>
        <strain evidence="3 4">S08</strain>
    </source>
</reference>
<proteinExistence type="predicted"/>
<dbReference type="EMBL" id="AP025637">
    <property type="protein sequence ID" value="BDG74052.1"/>
    <property type="molecule type" value="Genomic_DNA"/>
</dbReference>
<feature type="domain" description="Virulence-associated protein E-like" evidence="2">
    <location>
        <begin position="402"/>
        <end position="613"/>
    </location>
</feature>
<feature type="region of interest" description="Disordered" evidence="1">
    <location>
        <begin position="207"/>
        <end position="234"/>
    </location>
</feature>
<dbReference type="Pfam" id="PF05272">
    <property type="entry name" value="VapE-like_dom"/>
    <property type="match status" value="1"/>
</dbReference>
<evidence type="ECO:0000313" key="3">
    <source>
        <dbReference type="EMBL" id="BDG74052.1"/>
    </source>
</evidence>
<name>A0ABN6P852_9PROT</name>
<keyword evidence="4" id="KW-1185">Reference proteome</keyword>
<dbReference type="PANTHER" id="PTHR34985:SF1">
    <property type="entry name" value="SLR0554 PROTEIN"/>
    <property type="match status" value="1"/>
</dbReference>
<dbReference type="PANTHER" id="PTHR34985">
    <property type="entry name" value="SLR0554 PROTEIN"/>
    <property type="match status" value="1"/>
</dbReference>
<evidence type="ECO:0000256" key="1">
    <source>
        <dbReference type="SAM" id="MobiDB-lite"/>
    </source>
</evidence>
<accession>A0ABN6P852</accession>
<dbReference type="RefSeq" id="WP_244408256.1">
    <property type="nucleotide sequence ID" value="NZ_AP025637.1"/>
</dbReference>
<gene>
    <name evidence="3" type="ORF">Rmf_39810</name>
</gene>
<dbReference type="Proteomes" id="UP000831327">
    <property type="component" value="Chromosome"/>
</dbReference>
<feature type="region of interest" description="Disordered" evidence="1">
    <location>
        <begin position="28"/>
        <end position="48"/>
    </location>
</feature>
<protein>
    <recommendedName>
        <fullName evidence="2">Virulence-associated protein E-like domain-containing protein</fullName>
    </recommendedName>
</protein>
<dbReference type="InterPro" id="IPR007936">
    <property type="entry name" value="VapE-like_dom"/>
</dbReference>